<protein>
    <recommendedName>
        <fullName evidence="5">DEK-C domain-containing protein</fullName>
    </recommendedName>
</protein>
<sequence>MPRQQPQGPSWPPLQLHVLPSLFLTKLSFRVMSEEDKRNREGLCWILEAKAQGERGSSSSDTQTERERKRQRERDGVCSRMAEDAQDSESPVKQVKQEAHDIQSQIKDAMRSRVPYFKEQSEYSLTFEGVRRLLEKDLGLETFALDVHKRFVKEHLVECLEGAGDDNTSKSSGETDEKSIIKGEAAESPEGYKSNKDVKETYSEDEEKMEDSPVMGLLAGNKTAKSGTEETKSTKSKKAPSETVIKSALRKRVSYIKANSEKITMAGLRRLLEEDLKLEKYTLDPCKKFINEHLDKVLESCEISEPAPVKKNVKKSVQRKASTKVRSDESSGSSDNESDEEEDEVKPRNKSVPKGKMQNSNDLKKRKRMANETNISGKKRIKPSETEPEDKSDAEVSGNVSEDDRSQSSAEKPVKKKEVSTPAYGKRVEHLRSVIKACGMSVAPSVYKKVKQVPESKREAHLIKELEEILSKEGLSAHPTEKEIKEVKKKKERAKELEGIDMSNIVTSSRRRSTTSFVPPPKPKIPVDSDSEDSEDTADDNDEEENEVEDEDNGNSDNNHSDEDDADDSD</sequence>
<dbReference type="Pfam" id="PF09649">
    <property type="entry name" value="CHZ"/>
    <property type="match status" value="1"/>
</dbReference>
<dbReference type="SMART" id="SM01082">
    <property type="entry name" value="CHZ"/>
    <property type="match status" value="1"/>
</dbReference>
<evidence type="ECO:0000313" key="6">
    <source>
        <dbReference type="EMBL" id="ONI34807.1"/>
    </source>
</evidence>
<keyword evidence="3" id="KW-0539">Nucleus</keyword>
<feature type="compositionally biased region" description="Basic and acidic residues" evidence="4">
    <location>
        <begin position="382"/>
        <end position="394"/>
    </location>
</feature>
<dbReference type="InterPro" id="IPR014876">
    <property type="entry name" value="DEK_C"/>
</dbReference>
<evidence type="ECO:0000256" key="1">
    <source>
        <dbReference type="ARBA" id="ARBA00004123"/>
    </source>
</evidence>
<dbReference type="Proteomes" id="UP000006882">
    <property type="component" value="Chromosome G1"/>
</dbReference>
<dbReference type="InterPro" id="IPR037647">
    <property type="entry name" value="HIRIP3"/>
</dbReference>
<dbReference type="AlphaFoldDB" id="A0A251RFR8"/>
<feature type="compositionally biased region" description="Basic residues" evidence="4">
    <location>
        <begin position="311"/>
        <end position="323"/>
    </location>
</feature>
<feature type="compositionally biased region" description="Acidic residues" evidence="4">
    <location>
        <begin position="529"/>
        <end position="554"/>
    </location>
</feature>
<feature type="region of interest" description="Disordered" evidence="4">
    <location>
        <begin position="162"/>
        <end position="243"/>
    </location>
</feature>
<evidence type="ECO:0000313" key="7">
    <source>
        <dbReference type="Proteomes" id="UP000006882"/>
    </source>
</evidence>
<evidence type="ECO:0000256" key="3">
    <source>
        <dbReference type="ARBA" id="ARBA00023242"/>
    </source>
</evidence>
<keyword evidence="2" id="KW-0143">Chaperone</keyword>
<gene>
    <name evidence="6" type="ORF">PRUPE_1G500200</name>
</gene>
<keyword evidence="7" id="KW-1185">Reference proteome</keyword>
<name>A0A251RFR8_PRUPE</name>
<reference evidence="6 7" key="1">
    <citation type="journal article" date="2013" name="Nat. Genet.">
        <title>The high-quality draft genome of peach (Prunus persica) identifies unique patterns of genetic diversity, domestication and genome evolution.</title>
        <authorList>
            <consortium name="International Peach Genome Initiative"/>
            <person name="Verde I."/>
            <person name="Abbott A.G."/>
            <person name="Scalabrin S."/>
            <person name="Jung S."/>
            <person name="Shu S."/>
            <person name="Marroni F."/>
            <person name="Zhebentyayeva T."/>
            <person name="Dettori M.T."/>
            <person name="Grimwood J."/>
            <person name="Cattonaro F."/>
            <person name="Zuccolo A."/>
            <person name="Rossini L."/>
            <person name="Jenkins J."/>
            <person name="Vendramin E."/>
            <person name="Meisel L.A."/>
            <person name="Decroocq V."/>
            <person name="Sosinski B."/>
            <person name="Prochnik S."/>
            <person name="Mitros T."/>
            <person name="Policriti A."/>
            <person name="Cipriani G."/>
            <person name="Dondini L."/>
            <person name="Ficklin S."/>
            <person name="Goodstein D.M."/>
            <person name="Xuan P."/>
            <person name="Del Fabbro C."/>
            <person name="Aramini V."/>
            <person name="Copetti D."/>
            <person name="Gonzalez S."/>
            <person name="Horner D.S."/>
            <person name="Falchi R."/>
            <person name="Lucas S."/>
            <person name="Mica E."/>
            <person name="Maldonado J."/>
            <person name="Lazzari B."/>
            <person name="Bielenberg D."/>
            <person name="Pirona R."/>
            <person name="Miculan M."/>
            <person name="Barakat A."/>
            <person name="Testolin R."/>
            <person name="Stella A."/>
            <person name="Tartarini S."/>
            <person name="Tonutti P."/>
            <person name="Arus P."/>
            <person name="Orellana A."/>
            <person name="Wells C."/>
            <person name="Main D."/>
            <person name="Vizzotto G."/>
            <person name="Silva H."/>
            <person name="Salamini F."/>
            <person name="Schmutz J."/>
            <person name="Morgante M."/>
            <person name="Rokhsar D.S."/>
        </authorList>
    </citation>
    <scope>NUCLEOTIDE SEQUENCE [LARGE SCALE GENOMIC DNA]</scope>
    <source>
        <strain evidence="7">cv. Nemared</strain>
    </source>
</reference>
<feature type="compositionally biased region" description="Basic and acidic residues" evidence="4">
    <location>
        <begin position="63"/>
        <end position="83"/>
    </location>
</feature>
<feature type="domain" description="DEK-C" evidence="5">
    <location>
        <begin position="239"/>
        <end position="299"/>
    </location>
</feature>
<feature type="compositionally biased region" description="Basic and acidic residues" evidence="4">
    <location>
        <begin position="402"/>
        <end position="419"/>
    </location>
</feature>
<dbReference type="PANTHER" id="PTHR15410">
    <property type="entry name" value="HIRA-INTERACTING PROTEIN 3"/>
    <property type="match status" value="1"/>
</dbReference>
<proteinExistence type="predicted"/>
<evidence type="ECO:0000256" key="2">
    <source>
        <dbReference type="ARBA" id="ARBA00023186"/>
    </source>
</evidence>
<dbReference type="GO" id="GO:0005634">
    <property type="term" value="C:nucleus"/>
    <property type="evidence" value="ECO:0000318"/>
    <property type="project" value="GO_Central"/>
</dbReference>
<feature type="region of interest" description="Disordered" evidence="4">
    <location>
        <begin position="52"/>
        <end position="102"/>
    </location>
</feature>
<feature type="compositionally biased region" description="Basic and acidic residues" evidence="4">
    <location>
        <begin position="173"/>
        <end position="185"/>
    </location>
</feature>
<dbReference type="Gramene" id="ONI34807">
    <property type="protein sequence ID" value="ONI34807"/>
    <property type="gene ID" value="PRUPE_1G500200"/>
</dbReference>
<organism evidence="6 7">
    <name type="scientific">Prunus persica</name>
    <name type="common">Peach</name>
    <name type="synonym">Amygdalus persica</name>
    <dbReference type="NCBI Taxonomy" id="3760"/>
    <lineage>
        <taxon>Eukaryota</taxon>
        <taxon>Viridiplantae</taxon>
        <taxon>Streptophyta</taxon>
        <taxon>Embryophyta</taxon>
        <taxon>Tracheophyta</taxon>
        <taxon>Spermatophyta</taxon>
        <taxon>Magnoliopsida</taxon>
        <taxon>eudicotyledons</taxon>
        <taxon>Gunneridae</taxon>
        <taxon>Pentapetalae</taxon>
        <taxon>rosids</taxon>
        <taxon>fabids</taxon>
        <taxon>Rosales</taxon>
        <taxon>Rosaceae</taxon>
        <taxon>Amygdaloideae</taxon>
        <taxon>Amygdaleae</taxon>
        <taxon>Prunus</taxon>
    </lineage>
</organism>
<feature type="compositionally biased region" description="Basic and acidic residues" evidence="4">
    <location>
        <begin position="193"/>
        <end position="202"/>
    </location>
</feature>
<dbReference type="STRING" id="3760.A0A251RFR8"/>
<comment type="subcellular location">
    <subcellularLocation>
        <location evidence="1">Nucleus</location>
    </subcellularLocation>
</comment>
<dbReference type="PROSITE" id="PS51998">
    <property type="entry name" value="DEK_C"/>
    <property type="match status" value="1"/>
</dbReference>
<feature type="region of interest" description="Disordered" evidence="4">
    <location>
        <begin position="477"/>
        <end position="570"/>
    </location>
</feature>
<accession>A0A251RFR8</accession>
<evidence type="ECO:0000256" key="4">
    <source>
        <dbReference type="SAM" id="MobiDB-lite"/>
    </source>
</evidence>
<dbReference type="PANTHER" id="PTHR15410:SF2">
    <property type="entry name" value="HIRA-INTERACTING PROTEIN 3"/>
    <property type="match status" value="1"/>
</dbReference>
<dbReference type="InterPro" id="IPR019098">
    <property type="entry name" value="Histone_chaperone_domain_CHZ"/>
</dbReference>
<feature type="region of interest" description="Disordered" evidence="4">
    <location>
        <begin position="303"/>
        <end position="425"/>
    </location>
</feature>
<dbReference type="EMBL" id="CM007651">
    <property type="protein sequence ID" value="ONI34807.1"/>
    <property type="molecule type" value="Genomic_DNA"/>
</dbReference>
<evidence type="ECO:0000259" key="5">
    <source>
        <dbReference type="PROSITE" id="PS51998"/>
    </source>
</evidence>